<protein>
    <recommendedName>
        <fullName evidence="3">PAS domain-containing protein</fullName>
    </recommendedName>
</protein>
<dbReference type="Proteomes" id="UP000034854">
    <property type="component" value="Unassembled WGS sequence"/>
</dbReference>
<organism evidence="1 2">
    <name type="scientific">Candidatus Curtissbacteria bacterium GW2011_GWA1_41_11</name>
    <dbReference type="NCBI Taxonomy" id="1618409"/>
    <lineage>
        <taxon>Bacteria</taxon>
        <taxon>Candidatus Curtissiibacteriota</taxon>
    </lineage>
</organism>
<proteinExistence type="predicted"/>
<dbReference type="Gene3D" id="3.30.450.20">
    <property type="entry name" value="PAS domain"/>
    <property type="match status" value="1"/>
</dbReference>
<name>A0A0G0UGT1_9BACT</name>
<comment type="caution">
    <text evidence="1">The sequence shown here is derived from an EMBL/GenBank/DDBJ whole genome shotgun (WGS) entry which is preliminary data.</text>
</comment>
<sequence length="150" mass="17073">MANKTADLKKRIDTLEKAKAQVSKGYLELEREKTFLRSALENLQLGFIMVDDYKKVIFKNIALDEILGPIDHGGWDVDKIQQLFKGKYDLTADIENCFRERTRIGPKDIDLNKTKVRVFISPVNIFVKSLTVPAVVIILENIHLDLGSAK</sequence>
<evidence type="ECO:0000313" key="1">
    <source>
        <dbReference type="EMBL" id="KKR88079.1"/>
    </source>
</evidence>
<gene>
    <name evidence="1" type="ORF">UU34_C0001G0076</name>
</gene>
<dbReference type="AlphaFoldDB" id="A0A0G0UGT1"/>
<dbReference type="EMBL" id="LCAG01000001">
    <property type="protein sequence ID" value="KKR88079.1"/>
    <property type="molecule type" value="Genomic_DNA"/>
</dbReference>
<accession>A0A0G0UGT1</accession>
<reference evidence="1 2" key="1">
    <citation type="journal article" date="2015" name="Nature">
        <title>rRNA introns, odd ribosomes, and small enigmatic genomes across a large radiation of phyla.</title>
        <authorList>
            <person name="Brown C.T."/>
            <person name="Hug L.A."/>
            <person name="Thomas B.C."/>
            <person name="Sharon I."/>
            <person name="Castelle C.J."/>
            <person name="Singh A."/>
            <person name="Wilkins M.J."/>
            <person name="Williams K.H."/>
            <person name="Banfield J.F."/>
        </authorList>
    </citation>
    <scope>NUCLEOTIDE SEQUENCE [LARGE SCALE GENOMIC DNA]</scope>
</reference>
<evidence type="ECO:0000313" key="2">
    <source>
        <dbReference type="Proteomes" id="UP000034854"/>
    </source>
</evidence>
<evidence type="ECO:0008006" key="3">
    <source>
        <dbReference type="Google" id="ProtNLM"/>
    </source>
</evidence>